<protein>
    <submittedName>
        <fullName evidence="2">Uncharacterized oxidoreductase YcsN</fullName>
        <ecNumber evidence="2">1.-.-.-</ecNumber>
    </submittedName>
</protein>
<proteinExistence type="predicted"/>
<dbReference type="AlphaFoldDB" id="A0A212J8C4"/>
<dbReference type="PRINTS" id="PR00069">
    <property type="entry name" value="ALDKETRDTASE"/>
</dbReference>
<dbReference type="EMBL" id="FLUN01000001">
    <property type="protein sequence ID" value="SBV95669.1"/>
    <property type="molecule type" value="Genomic_DNA"/>
</dbReference>
<dbReference type="InterPro" id="IPR036812">
    <property type="entry name" value="NAD(P)_OxRdtase_dom_sf"/>
</dbReference>
<reference evidence="2" key="1">
    <citation type="submission" date="2016-04" db="EMBL/GenBank/DDBJ databases">
        <authorList>
            <person name="Evans L.H."/>
            <person name="Alamgir A."/>
            <person name="Owens N."/>
            <person name="Weber N.D."/>
            <person name="Virtaneva K."/>
            <person name="Barbian K."/>
            <person name="Babar A."/>
            <person name="Rosenke K."/>
        </authorList>
    </citation>
    <scope>NUCLEOTIDE SEQUENCE</scope>
    <source>
        <strain evidence="2">86</strain>
    </source>
</reference>
<dbReference type="Gene3D" id="3.20.20.100">
    <property type="entry name" value="NADP-dependent oxidoreductase domain"/>
    <property type="match status" value="1"/>
</dbReference>
<dbReference type="EC" id="1.-.-.-" evidence="2"/>
<dbReference type="PANTHER" id="PTHR43364">
    <property type="entry name" value="NADH-SPECIFIC METHYLGLYOXAL REDUCTASE-RELATED"/>
    <property type="match status" value="1"/>
</dbReference>
<dbReference type="Pfam" id="PF00248">
    <property type="entry name" value="Aldo_ket_red"/>
    <property type="match status" value="1"/>
</dbReference>
<dbReference type="GO" id="GO:0005829">
    <property type="term" value="C:cytosol"/>
    <property type="evidence" value="ECO:0007669"/>
    <property type="project" value="TreeGrafter"/>
</dbReference>
<evidence type="ECO:0000313" key="2">
    <source>
        <dbReference type="EMBL" id="SBV95669.1"/>
    </source>
</evidence>
<name>A0A212J8C4_9FIRM</name>
<dbReference type="InterPro" id="IPR023210">
    <property type="entry name" value="NADP_OxRdtase_dom"/>
</dbReference>
<dbReference type="GO" id="GO:0016491">
    <property type="term" value="F:oxidoreductase activity"/>
    <property type="evidence" value="ECO:0007669"/>
    <property type="project" value="UniProtKB-KW"/>
</dbReference>
<dbReference type="InterPro" id="IPR020471">
    <property type="entry name" value="AKR"/>
</dbReference>
<dbReference type="CDD" id="cd19092">
    <property type="entry name" value="AKR_BsYcsN_EcYdhF-like"/>
    <property type="match status" value="1"/>
</dbReference>
<dbReference type="PANTHER" id="PTHR43364:SF1">
    <property type="entry name" value="OXIDOREDUCTASE YDHF"/>
    <property type="match status" value="1"/>
</dbReference>
<feature type="domain" description="NADP-dependent oxidoreductase" evidence="1">
    <location>
        <begin position="16"/>
        <end position="289"/>
    </location>
</feature>
<gene>
    <name evidence="2" type="primary">ycsN</name>
    <name evidence="2" type="ORF">KL86CLO1_10676</name>
</gene>
<keyword evidence="2" id="KW-0560">Oxidoreductase</keyword>
<evidence type="ECO:0000259" key="1">
    <source>
        <dbReference type="Pfam" id="PF00248"/>
    </source>
</evidence>
<organism evidence="2">
    <name type="scientific">uncultured Eubacteriales bacterium</name>
    <dbReference type="NCBI Taxonomy" id="172733"/>
    <lineage>
        <taxon>Bacteria</taxon>
        <taxon>Bacillati</taxon>
        <taxon>Bacillota</taxon>
        <taxon>Clostridia</taxon>
        <taxon>Eubacteriales</taxon>
        <taxon>environmental samples</taxon>
    </lineage>
</organism>
<dbReference type="SUPFAM" id="SSF51430">
    <property type="entry name" value="NAD(P)-linked oxidoreductase"/>
    <property type="match status" value="1"/>
</dbReference>
<sequence>MKTISLGTTGSEVCAIGLGMMRLPTCKAPGAFLRAAMESGFNFFDHADIYGGGTAESIFGKAMKGVPRESYVLQSKCGIRKGFYDLSKEHILASVDGSLERLGTDYLDLLLLHRPDALMAPEEIAGAFDTLHAAGKVRHFGVSNMSPSQMELLGAALPFPLMVDQMQLSLANCPMVDFGLRVNTLEDGAIPRDGGVLDWCRLRSVTVQAWSPLQYGFFSGTFLGSPEFPALNAELKRVSAAYGVSPTAVALAWLLRHPAGIQPIVGSTNPERLPALVEACSITLERQDWYSLYLAAGKTLP</sequence>
<accession>A0A212J8C4</accession>
<dbReference type="InterPro" id="IPR050523">
    <property type="entry name" value="AKR_Detox_Biosynth"/>
</dbReference>